<reference evidence="2 3" key="1">
    <citation type="submission" date="2017-12" db="EMBL/GenBank/DDBJ databases">
        <title>Genome Sequence of the Amphotericin B-resistant Candida duobushaemulonii strain, B09383.</title>
        <authorList>
            <person name="Chow N.A."/>
            <person name="Gade L."/>
            <person name="Batra D."/>
            <person name="Rowe L.A."/>
            <person name="Loparev V.N."/>
            <person name="Litvintseva A.P."/>
        </authorList>
    </citation>
    <scope>NUCLEOTIDE SEQUENCE [LARGE SCALE GENOMIC DNA]</scope>
    <source>
        <strain evidence="2 3">B09383</strain>
    </source>
</reference>
<sequence length="146" mass="16517">MSSQINSTSNQEKREKKKSDVSTMSKICVFVALLLALATVVVFVDRIGELNYKRLEAMRQFEESYDGLLATLPPDCDISLEELEKEKKAGENYQILNCHLKSLTKKLAKDSEDFKHSFHEIKRAFDDLCGAPPVANPIGFDNFITQ</sequence>
<name>A0A2V1A7B7_9ASCO</name>
<feature type="transmembrane region" description="Helical" evidence="1">
    <location>
        <begin position="24"/>
        <end position="44"/>
    </location>
</feature>
<protein>
    <submittedName>
        <fullName evidence="2">Uncharacterized protein</fullName>
    </submittedName>
</protein>
<organism evidence="2 3">
    <name type="scientific">Candidozyma duobushaemuli</name>
    <dbReference type="NCBI Taxonomy" id="1231522"/>
    <lineage>
        <taxon>Eukaryota</taxon>
        <taxon>Fungi</taxon>
        <taxon>Dikarya</taxon>
        <taxon>Ascomycota</taxon>
        <taxon>Saccharomycotina</taxon>
        <taxon>Pichiomycetes</taxon>
        <taxon>Metschnikowiaceae</taxon>
        <taxon>Candidozyma</taxon>
    </lineage>
</organism>
<keyword evidence="1" id="KW-0812">Transmembrane</keyword>
<dbReference type="VEuPathDB" id="FungiDB:CXQ87_002091"/>
<dbReference type="AlphaFoldDB" id="A0A2V1A7B7"/>
<evidence type="ECO:0000313" key="2">
    <source>
        <dbReference type="EMBL" id="PVH13969.1"/>
    </source>
</evidence>
<proteinExistence type="predicted"/>
<gene>
    <name evidence="2" type="ORF">CXQ87_002091</name>
</gene>
<dbReference type="GeneID" id="37002091"/>
<keyword evidence="3" id="KW-1185">Reference proteome</keyword>
<comment type="caution">
    <text evidence="2">The sequence shown here is derived from an EMBL/GenBank/DDBJ whole genome shotgun (WGS) entry which is preliminary data.</text>
</comment>
<dbReference type="RefSeq" id="XP_025334909.1">
    <property type="nucleotide sequence ID" value="XM_025480609.1"/>
</dbReference>
<dbReference type="Proteomes" id="UP000244406">
    <property type="component" value="Unassembled WGS sequence"/>
</dbReference>
<evidence type="ECO:0000256" key="1">
    <source>
        <dbReference type="SAM" id="Phobius"/>
    </source>
</evidence>
<keyword evidence="1" id="KW-1133">Transmembrane helix</keyword>
<accession>A0A2V1A7B7</accession>
<dbReference type="EMBL" id="PKFP01000001">
    <property type="protein sequence ID" value="PVH13969.1"/>
    <property type="molecule type" value="Genomic_DNA"/>
</dbReference>
<evidence type="ECO:0000313" key="3">
    <source>
        <dbReference type="Proteomes" id="UP000244406"/>
    </source>
</evidence>
<keyword evidence="1" id="KW-0472">Membrane</keyword>